<dbReference type="GO" id="GO:0030198">
    <property type="term" value="P:extracellular matrix organization"/>
    <property type="evidence" value="ECO:0007669"/>
    <property type="project" value="TreeGrafter"/>
</dbReference>
<keyword evidence="4" id="KW-1185">Reference proteome</keyword>
<dbReference type="PANTHER" id="PTHR24023:SF1112">
    <property type="entry name" value="COL_CUTICLE_N DOMAIN-CONTAINING PROTEIN-RELATED"/>
    <property type="match status" value="1"/>
</dbReference>
<accession>A0A672LGS0</accession>
<dbReference type="GO" id="GO:0030020">
    <property type="term" value="F:extracellular matrix structural constituent conferring tensile strength"/>
    <property type="evidence" value="ECO:0007669"/>
    <property type="project" value="TreeGrafter"/>
</dbReference>
<reference evidence="3" key="2">
    <citation type="submission" date="2025-09" db="UniProtKB">
        <authorList>
            <consortium name="Ensembl"/>
        </authorList>
    </citation>
    <scope>IDENTIFICATION</scope>
</reference>
<reference evidence="3" key="1">
    <citation type="submission" date="2025-08" db="UniProtKB">
        <authorList>
            <consortium name="Ensembl"/>
        </authorList>
    </citation>
    <scope>IDENTIFICATION</scope>
</reference>
<dbReference type="Gene3D" id="1.20.5.320">
    <property type="entry name" value="6-Phosphogluconate Dehydrogenase, domain 3"/>
    <property type="match status" value="1"/>
</dbReference>
<name>A0A672LGS0_SINGR</name>
<dbReference type="InterPro" id="IPR050149">
    <property type="entry name" value="Collagen_superfamily"/>
</dbReference>
<evidence type="ECO:0000313" key="4">
    <source>
        <dbReference type="Proteomes" id="UP000472262"/>
    </source>
</evidence>
<feature type="region of interest" description="Disordered" evidence="1">
    <location>
        <begin position="111"/>
        <end position="191"/>
    </location>
</feature>
<dbReference type="Ensembl" id="ENSSGRT00000026896.1">
    <property type="protein sequence ID" value="ENSSGRP00000024934.1"/>
    <property type="gene ID" value="ENSSGRG00000014611.1"/>
</dbReference>
<feature type="compositionally biased region" description="Low complexity" evidence="1">
    <location>
        <begin position="217"/>
        <end position="229"/>
    </location>
</feature>
<evidence type="ECO:0000256" key="2">
    <source>
        <dbReference type="SAM" id="SignalP"/>
    </source>
</evidence>
<dbReference type="Pfam" id="PF01391">
    <property type="entry name" value="Collagen"/>
    <property type="match status" value="1"/>
</dbReference>
<sequence>CCFTFKWLISIRLSIAACFQSSSENLHLPQLHLYRSAMGYFICYLCSSSFDPYVPAATVVTMITEETYPYATAVESFDYVKEDKTLITQVPYGGDAELGLEGPTECDCEAGEPGFGGFAGPKGSKGLQGKQGFPGVQGRDGYKGTKGVRGRGGDTGPEGSSGPDGEDGASGFSGAIGLPGLPGDPGETGQPGLKVMVSSKKLEKCGSWFTSRGPQGDSGDAGAPGKPGPKGLAGPAVQYVGIYCEQILQLCQGVVTAQISQYASSIRAKCQERQALKERRGPQGMKGVEGQKGLSVCFSKGAKGLKGQRGEPVIGLPGHDGHQDLRGLPSHPAEPKDGIDGLRGPCGFPRPVDQPGMVGDAGIPGMCEARDCSIHAPVVRKEMGLVKGPLS</sequence>
<feature type="region of interest" description="Disordered" evidence="1">
    <location>
        <begin position="207"/>
        <end position="229"/>
    </location>
</feature>
<protein>
    <submittedName>
        <fullName evidence="3">Zgc:113232</fullName>
    </submittedName>
</protein>
<dbReference type="PANTHER" id="PTHR24023">
    <property type="entry name" value="COLLAGEN ALPHA"/>
    <property type="match status" value="1"/>
</dbReference>
<feature type="signal peptide" evidence="2">
    <location>
        <begin position="1"/>
        <end position="16"/>
    </location>
</feature>
<dbReference type="GO" id="GO:0031012">
    <property type="term" value="C:extracellular matrix"/>
    <property type="evidence" value="ECO:0007669"/>
    <property type="project" value="TreeGrafter"/>
</dbReference>
<keyword evidence="2" id="KW-0732">Signal</keyword>
<evidence type="ECO:0000313" key="3">
    <source>
        <dbReference type="Ensembl" id="ENSSGRP00000024934.1"/>
    </source>
</evidence>
<organism evidence="3 4">
    <name type="scientific">Sinocyclocheilus grahami</name>
    <name type="common">Dianchi golden-line fish</name>
    <name type="synonym">Barbus grahami</name>
    <dbReference type="NCBI Taxonomy" id="75366"/>
    <lineage>
        <taxon>Eukaryota</taxon>
        <taxon>Metazoa</taxon>
        <taxon>Chordata</taxon>
        <taxon>Craniata</taxon>
        <taxon>Vertebrata</taxon>
        <taxon>Euteleostomi</taxon>
        <taxon>Actinopterygii</taxon>
        <taxon>Neopterygii</taxon>
        <taxon>Teleostei</taxon>
        <taxon>Ostariophysi</taxon>
        <taxon>Cypriniformes</taxon>
        <taxon>Cyprinidae</taxon>
        <taxon>Cyprininae</taxon>
        <taxon>Sinocyclocheilus</taxon>
    </lineage>
</organism>
<dbReference type="GO" id="GO:0005615">
    <property type="term" value="C:extracellular space"/>
    <property type="evidence" value="ECO:0007669"/>
    <property type="project" value="TreeGrafter"/>
</dbReference>
<dbReference type="AlphaFoldDB" id="A0A672LGS0"/>
<feature type="chain" id="PRO_5025530859" evidence="2">
    <location>
        <begin position="17"/>
        <end position="391"/>
    </location>
</feature>
<dbReference type="Proteomes" id="UP000472262">
    <property type="component" value="Unassembled WGS sequence"/>
</dbReference>
<dbReference type="InterPro" id="IPR008160">
    <property type="entry name" value="Collagen"/>
</dbReference>
<evidence type="ECO:0000256" key="1">
    <source>
        <dbReference type="SAM" id="MobiDB-lite"/>
    </source>
</evidence>
<proteinExistence type="predicted"/>